<protein>
    <submittedName>
        <fullName evidence="1">Uncharacterized protein</fullName>
    </submittedName>
</protein>
<accession>A0A8J7B7B6</accession>
<dbReference type="EMBL" id="JADEWZ010000005">
    <property type="protein sequence ID" value="MBE9115264.1"/>
    <property type="molecule type" value="Genomic_DNA"/>
</dbReference>
<evidence type="ECO:0000313" key="2">
    <source>
        <dbReference type="Proteomes" id="UP000654482"/>
    </source>
</evidence>
<dbReference type="AlphaFoldDB" id="A0A8J7B7B6"/>
<proteinExistence type="predicted"/>
<organism evidence="1 2">
    <name type="scientific">Lusitaniella coriacea LEGE 07157</name>
    <dbReference type="NCBI Taxonomy" id="945747"/>
    <lineage>
        <taxon>Bacteria</taxon>
        <taxon>Bacillati</taxon>
        <taxon>Cyanobacteriota</taxon>
        <taxon>Cyanophyceae</taxon>
        <taxon>Spirulinales</taxon>
        <taxon>Lusitaniellaceae</taxon>
        <taxon>Lusitaniella</taxon>
    </lineage>
</organism>
<dbReference type="Proteomes" id="UP000654482">
    <property type="component" value="Unassembled WGS sequence"/>
</dbReference>
<dbReference type="RefSeq" id="WP_228055491.1">
    <property type="nucleotide sequence ID" value="NZ_JADEWZ010000005.1"/>
</dbReference>
<sequence>MMIFVNYMSWFFMSKKMAICIGIFLVFCTISLVYFLFLDSDMDVKRRTRDHFNVPRLSPVSPKTVRSTILTELPLKSHLSSVISFLEKGGLVVTDQKGFYLPQKSRSKCMLLANQLLCYIPFSHEKVNFKFSRLGGYRIKLFFDNQKQLKEVEVEEDWVFL</sequence>
<reference evidence="1" key="1">
    <citation type="submission" date="2020-10" db="EMBL/GenBank/DDBJ databases">
        <authorList>
            <person name="Castelo-Branco R."/>
            <person name="Eusebio N."/>
            <person name="Adriana R."/>
            <person name="Vieira A."/>
            <person name="Brugerolle De Fraissinette N."/>
            <person name="Rezende De Castro R."/>
            <person name="Schneider M.P."/>
            <person name="Vasconcelos V."/>
            <person name="Leao P.N."/>
        </authorList>
    </citation>
    <scope>NUCLEOTIDE SEQUENCE</scope>
    <source>
        <strain evidence="1">LEGE 07157</strain>
    </source>
</reference>
<evidence type="ECO:0000313" key="1">
    <source>
        <dbReference type="EMBL" id="MBE9115264.1"/>
    </source>
</evidence>
<comment type="caution">
    <text evidence="1">The sequence shown here is derived from an EMBL/GenBank/DDBJ whole genome shotgun (WGS) entry which is preliminary data.</text>
</comment>
<keyword evidence="2" id="KW-1185">Reference proteome</keyword>
<name>A0A8J7B7B6_9CYAN</name>
<gene>
    <name evidence="1" type="ORF">IQ249_05050</name>
</gene>